<evidence type="ECO:0000256" key="2">
    <source>
        <dbReference type="ARBA" id="ARBA00023163"/>
    </source>
</evidence>
<organism evidence="4 6">
    <name type="scientific">Acinetobacter wuhouensis</name>
    <dbReference type="NCBI Taxonomy" id="1879050"/>
    <lineage>
        <taxon>Bacteria</taxon>
        <taxon>Pseudomonadati</taxon>
        <taxon>Pseudomonadota</taxon>
        <taxon>Gammaproteobacteria</taxon>
        <taxon>Moraxellales</taxon>
        <taxon>Moraxellaceae</taxon>
        <taxon>Acinetobacter</taxon>
    </lineage>
</organism>
<sequence length="365" mass="41541">MNLWNKLQRSPQQLQTTHFVNMDSITSAPLFTLTQEEQPSLFRRSIQHKHQDLLKIAEDSGMAIGVTDHQGTLLWTWSSRPMLSSAEQAHFVEGGHWSTQAVGTNAIGLALNNHIASCVYSHENQMHSVRDWVCYATPILDPISGQFHGVINLSTKYKKHTSLGLLAVEHCAELVKRAIQFEQKNVLYIKALGTPQVQFNQQTIPLTHRQIEILCMLALYAEGISLNELHYALYGDRNISEKTLKAELSQLRTLLPDCILSRPYKLACEVQTDFLRAEKSLDAGFLASIFSLYKGSFLTKSESPVLSSWRDCFDARLSHLIYQMEDIDQLLKLVGRVPDRIDAMHRLLELLPSNHQLREKILQRL</sequence>
<evidence type="ECO:0000313" key="6">
    <source>
        <dbReference type="Proteomes" id="UP000293863"/>
    </source>
</evidence>
<dbReference type="Gene3D" id="1.10.10.10">
    <property type="entry name" value="Winged helix-like DNA-binding domain superfamily/Winged helix DNA-binding domain"/>
    <property type="match status" value="1"/>
</dbReference>
<evidence type="ECO:0000256" key="1">
    <source>
        <dbReference type="ARBA" id="ARBA00023015"/>
    </source>
</evidence>
<dbReference type="OrthoDB" id="3928741at2"/>
<accession>A0A385C5Q6</accession>
<dbReference type="Gene3D" id="3.30.450.40">
    <property type="match status" value="1"/>
</dbReference>
<dbReference type="Proteomes" id="UP000293863">
    <property type="component" value="Unassembled WGS sequence"/>
</dbReference>
<protein>
    <submittedName>
        <fullName evidence="4">Transcriptional regulator</fullName>
    </submittedName>
</protein>
<evidence type="ECO:0000313" key="4">
    <source>
        <dbReference type="EMBL" id="RZG49388.1"/>
    </source>
</evidence>
<dbReference type="Proteomes" id="UP000279962">
    <property type="component" value="Chromosome"/>
</dbReference>
<proteinExistence type="predicted"/>
<dbReference type="EMBL" id="CP033133">
    <property type="protein sequence ID" value="AYO55051.1"/>
    <property type="molecule type" value="Genomic_DNA"/>
</dbReference>
<keyword evidence="2" id="KW-0804">Transcription</keyword>
<dbReference type="InterPro" id="IPR036388">
    <property type="entry name" value="WH-like_DNA-bd_sf"/>
</dbReference>
<gene>
    <name evidence="3" type="ORF">CDG68_15920</name>
    <name evidence="4" type="ORF">EXU28_00895</name>
</gene>
<evidence type="ECO:0000313" key="3">
    <source>
        <dbReference type="EMBL" id="AYO55051.1"/>
    </source>
</evidence>
<keyword evidence="6" id="KW-1185">Reference proteome</keyword>
<evidence type="ECO:0000313" key="5">
    <source>
        <dbReference type="Proteomes" id="UP000279962"/>
    </source>
</evidence>
<dbReference type="KEGG" id="awu:BEN71_13175"/>
<reference evidence="3 5" key="1">
    <citation type="submission" date="2018-10" db="EMBL/GenBank/DDBJ databases">
        <title>The complete genome of Acinetobacter wuhouensis strain WCHAW010062.</title>
        <authorList>
            <person name="Hu Y."/>
            <person name="Long H."/>
            <person name="Feng Y."/>
            <person name="Zong Z."/>
        </authorList>
    </citation>
    <scope>NUCLEOTIDE SEQUENCE [LARGE SCALE GENOMIC DNA]</scope>
    <source>
        <strain evidence="3 5">WCHAW010062</strain>
    </source>
</reference>
<dbReference type="InterPro" id="IPR029016">
    <property type="entry name" value="GAF-like_dom_sf"/>
</dbReference>
<dbReference type="AlphaFoldDB" id="A0A385C5Q6"/>
<dbReference type="STRING" id="1879050.GCA_001696605_03282"/>
<name>A0A385C5Q6_9GAMM</name>
<reference evidence="4 6" key="2">
    <citation type="submission" date="2019-02" db="EMBL/GenBank/DDBJ databases">
        <title>The Batch Genome Submission of Acinetobacter spp. strains.</title>
        <authorList>
            <person name="Qin J."/>
            <person name="Hu Y."/>
            <person name="Ye H."/>
            <person name="Wei L."/>
            <person name="Feng Y."/>
            <person name="Zong Z."/>
        </authorList>
    </citation>
    <scope>NUCLEOTIDE SEQUENCE [LARGE SCALE GENOMIC DNA]</scope>
    <source>
        <strain evidence="4 6">WCHAW060049</strain>
    </source>
</reference>
<keyword evidence="1" id="KW-0805">Transcription regulation</keyword>
<dbReference type="EMBL" id="SGSQ01000001">
    <property type="protein sequence ID" value="RZG49388.1"/>
    <property type="molecule type" value="Genomic_DNA"/>
</dbReference>